<protein>
    <submittedName>
        <fullName evidence="1">Uncharacterized protein</fullName>
    </submittedName>
</protein>
<dbReference type="RefSeq" id="WP_114027554.1">
    <property type="nucleotide sequence ID" value="NZ_QOIL01000003.1"/>
</dbReference>
<dbReference type="Proteomes" id="UP000253094">
    <property type="component" value="Unassembled WGS sequence"/>
</dbReference>
<keyword evidence="2" id="KW-1185">Reference proteome</keyword>
<dbReference type="EMBL" id="QOIL01000003">
    <property type="protein sequence ID" value="RCG31939.1"/>
    <property type="molecule type" value="Genomic_DNA"/>
</dbReference>
<comment type="caution">
    <text evidence="1">The sequence shown here is derived from an EMBL/GenBank/DDBJ whole genome shotgun (WGS) entry which is preliminary data.</text>
</comment>
<evidence type="ECO:0000313" key="2">
    <source>
        <dbReference type="Proteomes" id="UP000253094"/>
    </source>
</evidence>
<name>A0A367FPV8_9ACTN</name>
<dbReference type="AlphaFoldDB" id="A0A367FPV8"/>
<dbReference type="OrthoDB" id="9953999at2"/>
<gene>
    <name evidence="1" type="ORF">DQ384_05190</name>
</gene>
<reference evidence="1 2" key="1">
    <citation type="submission" date="2018-06" db="EMBL/GenBank/DDBJ databases">
        <title>Sphaerisporangium craniellae sp. nov., isolated from a marine sponge in the South China Sea.</title>
        <authorList>
            <person name="Li L."/>
        </authorList>
    </citation>
    <scope>NUCLEOTIDE SEQUENCE [LARGE SCALE GENOMIC DNA]</scope>
    <source>
        <strain evidence="1 2">CCTCC AA 208026</strain>
    </source>
</reference>
<proteinExistence type="predicted"/>
<organism evidence="1 2">
    <name type="scientific">Sphaerisporangium album</name>
    <dbReference type="NCBI Taxonomy" id="509200"/>
    <lineage>
        <taxon>Bacteria</taxon>
        <taxon>Bacillati</taxon>
        <taxon>Actinomycetota</taxon>
        <taxon>Actinomycetes</taxon>
        <taxon>Streptosporangiales</taxon>
        <taxon>Streptosporangiaceae</taxon>
        <taxon>Sphaerisporangium</taxon>
    </lineage>
</organism>
<sequence length="93" mass="10472">MKNIPHTLLTTLSPRALAEREQAGLPPYTDDERRAIIAEVLDNPAPPVPRDEAVRRYWSPRYVSWKRWHAENPGACDCTPDQPGAFCLPPPLA</sequence>
<evidence type="ECO:0000313" key="1">
    <source>
        <dbReference type="EMBL" id="RCG31939.1"/>
    </source>
</evidence>
<accession>A0A367FPV8</accession>